<comment type="subcellular location">
    <subcellularLocation>
        <location evidence="1">Membrane</location>
        <topology evidence="1">Multi-pass membrane protein</topology>
    </subcellularLocation>
</comment>
<feature type="transmembrane region" description="Helical" evidence="7">
    <location>
        <begin position="244"/>
        <end position="266"/>
    </location>
</feature>
<keyword evidence="3 7" id="KW-0812">Transmembrane</keyword>
<dbReference type="PANTHER" id="PTHR23506:SF26">
    <property type="entry name" value="MFS-TYPE TRANSPORTER SLC18B1"/>
    <property type="match status" value="1"/>
</dbReference>
<sequence>MLRRRKRPLVEAFRFPLGMADGEDDLDLHGDATRAGASIPRKNATWNVENAPGHSNGQPRSDGTSSKAEEGSGDQRHSFTRAEYFTLISIASVEFTSMMTNSVLVPFFPEEAAKKGASDTVVGLIFGVFSLVQLLFSLLLGKYMVKIGVKFTFLSGLLASGTCTILFGLLDEAPSGKIFIALCFLLHGVDAVGCAASMTASFTILMSMFPHNISTTIGFLELLTGLGLVMGPPLGGFLYEAWGYRMTLIIVGVFMLLTIPVVLAALPPQVLVGSSGSFVRLLSLPSVIVVALLICCVDSSMGFFDPNISLFLFEQFNLSSGKIGLVFMSLCISYSVSCPVVGYVSDHRPQWMRCMMLAGAFVSGICFCLLGPVPILRIHTQLWLVVVVLAVLGVSIATAIVPTFSEILLMATKNGFEEGLGTLGLVSGVCNGLMSFGNFIGPTLGGLLDDYVNFKWAATMEGLLLILAAFLMLAFYSYECISENRHRRTEELLGDVEEATRPLLS</sequence>
<feature type="transmembrane region" description="Helical" evidence="7">
    <location>
        <begin position="84"/>
        <end position="108"/>
    </location>
</feature>
<evidence type="ECO:0000259" key="8">
    <source>
        <dbReference type="PROSITE" id="PS50850"/>
    </source>
</evidence>
<dbReference type="GO" id="GO:0016020">
    <property type="term" value="C:membrane"/>
    <property type="evidence" value="ECO:0007669"/>
    <property type="project" value="UniProtKB-SubCell"/>
</dbReference>
<dbReference type="InterPro" id="IPR050930">
    <property type="entry name" value="MFS_Vesicular_Transporter"/>
</dbReference>
<feature type="transmembrane region" description="Helical" evidence="7">
    <location>
        <begin position="420"/>
        <end position="440"/>
    </location>
</feature>
<keyword evidence="5 7" id="KW-0472">Membrane</keyword>
<dbReference type="KEGG" id="pmrn:116941545"/>
<feature type="transmembrane region" description="Helical" evidence="7">
    <location>
        <begin position="120"/>
        <end position="139"/>
    </location>
</feature>
<organism evidence="9 10">
    <name type="scientific">Petromyzon marinus</name>
    <name type="common">Sea lamprey</name>
    <dbReference type="NCBI Taxonomy" id="7757"/>
    <lineage>
        <taxon>Eukaryota</taxon>
        <taxon>Metazoa</taxon>
        <taxon>Chordata</taxon>
        <taxon>Craniata</taxon>
        <taxon>Vertebrata</taxon>
        <taxon>Cyclostomata</taxon>
        <taxon>Hyperoartia</taxon>
        <taxon>Petromyzontiformes</taxon>
        <taxon>Petromyzontidae</taxon>
        <taxon>Petromyzon</taxon>
    </lineage>
</organism>
<feature type="transmembrane region" description="Helical" evidence="7">
    <location>
        <begin position="278"/>
        <end position="303"/>
    </location>
</feature>
<name>A0AAJ7T1C5_PETMA</name>
<feature type="region of interest" description="Disordered" evidence="6">
    <location>
        <begin position="20"/>
        <end position="76"/>
    </location>
</feature>
<feature type="domain" description="Major facilitator superfamily (MFS) profile" evidence="8">
    <location>
        <begin position="86"/>
        <end position="485"/>
    </location>
</feature>
<feature type="transmembrane region" description="Helical" evidence="7">
    <location>
        <begin position="356"/>
        <end position="376"/>
    </location>
</feature>
<dbReference type="RefSeq" id="XP_032808590.1">
    <property type="nucleotide sequence ID" value="XM_032952699.1"/>
</dbReference>
<dbReference type="SUPFAM" id="SSF103473">
    <property type="entry name" value="MFS general substrate transporter"/>
    <property type="match status" value="1"/>
</dbReference>
<gene>
    <name evidence="10" type="primary">LOC116941545</name>
</gene>
<dbReference type="AlphaFoldDB" id="A0AAJ7T1C5"/>
<dbReference type="GO" id="GO:0022857">
    <property type="term" value="F:transmembrane transporter activity"/>
    <property type="evidence" value="ECO:0007669"/>
    <property type="project" value="InterPro"/>
</dbReference>
<evidence type="ECO:0000313" key="9">
    <source>
        <dbReference type="Proteomes" id="UP001318040"/>
    </source>
</evidence>
<evidence type="ECO:0000313" key="10">
    <source>
        <dbReference type="RefSeq" id="XP_032808590.1"/>
    </source>
</evidence>
<keyword evidence="4 7" id="KW-1133">Transmembrane helix</keyword>
<dbReference type="Proteomes" id="UP001318040">
    <property type="component" value="Chromosome 12"/>
</dbReference>
<reference evidence="10" key="1">
    <citation type="submission" date="2025-08" db="UniProtKB">
        <authorList>
            <consortium name="RefSeq"/>
        </authorList>
    </citation>
    <scope>IDENTIFICATION</scope>
    <source>
        <tissue evidence="10">Sperm</tissue>
    </source>
</reference>
<evidence type="ECO:0000256" key="1">
    <source>
        <dbReference type="ARBA" id="ARBA00004141"/>
    </source>
</evidence>
<proteinExistence type="predicted"/>
<dbReference type="InterPro" id="IPR036259">
    <property type="entry name" value="MFS_trans_sf"/>
</dbReference>
<evidence type="ECO:0000256" key="2">
    <source>
        <dbReference type="ARBA" id="ARBA00022448"/>
    </source>
</evidence>
<dbReference type="InterPro" id="IPR011701">
    <property type="entry name" value="MFS"/>
</dbReference>
<keyword evidence="9" id="KW-1185">Reference proteome</keyword>
<feature type="compositionally biased region" description="Basic and acidic residues" evidence="6">
    <location>
        <begin position="67"/>
        <end position="76"/>
    </location>
</feature>
<accession>A0AAJ7T1C5</accession>
<dbReference type="Pfam" id="PF07690">
    <property type="entry name" value="MFS_1"/>
    <property type="match status" value="1"/>
</dbReference>
<feature type="transmembrane region" description="Helical" evidence="7">
    <location>
        <begin position="176"/>
        <end position="205"/>
    </location>
</feature>
<feature type="compositionally biased region" description="Polar residues" evidence="6">
    <location>
        <begin position="44"/>
        <end position="66"/>
    </location>
</feature>
<feature type="transmembrane region" description="Helical" evidence="7">
    <location>
        <begin position="460"/>
        <end position="478"/>
    </location>
</feature>
<evidence type="ECO:0000256" key="5">
    <source>
        <dbReference type="ARBA" id="ARBA00023136"/>
    </source>
</evidence>
<protein>
    <submittedName>
        <fullName evidence="10">MFS-type transporter SLC18B1-like isoform X1</fullName>
    </submittedName>
</protein>
<evidence type="ECO:0000256" key="3">
    <source>
        <dbReference type="ARBA" id="ARBA00022692"/>
    </source>
</evidence>
<dbReference type="PANTHER" id="PTHR23506">
    <property type="entry name" value="GH10249P"/>
    <property type="match status" value="1"/>
</dbReference>
<feature type="transmembrane region" description="Helical" evidence="7">
    <location>
        <begin position="323"/>
        <end position="344"/>
    </location>
</feature>
<feature type="transmembrane region" description="Helical" evidence="7">
    <location>
        <begin position="217"/>
        <end position="238"/>
    </location>
</feature>
<dbReference type="InterPro" id="IPR020846">
    <property type="entry name" value="MFS_dom"/>
</dbReference>
<dbReference type="PROSITE" id="PS50850">
    <property type="entry name" value="MFS"/>
    <property type="match status" value="1"/>
</dbReference>
<dbReference type="Gene3D" id="1.20.1250.20">
    <property type="entry name" value="MFS general substrate transporter like domains"/>
    <property type="match status" value="2"/>
</dbReference>
<evidence type="ECO:0000256" key="4">
    <source>
        <dbReference type="ARBA" id="ARBA00022989"/>
    </source>
</evidence>
<feature type="transmembrane region" description="Helical" evidence="7">
    <location>
        <begin position="151"/>
        <end position="170"/>
    </location>
</feature>
<keyword evidence="2" id="KW-0813">Transport</keyword>
<evidence type="ECO:0000256" key="7">
    <source>
        <dbReference type="SAM" id="Phobius"/>
    </source>
</evidence>
<feature type="transmembrane region" description="Helical" evidence="7">
    <location>
        <begin position="382"/>
        <end position="408"/>
    </location>
</feature>
<evidence type="ECO:0000256" key="6">
    <source>
        <dbReference type="SAM" id="MobiDB-lite"/>
    </source>
</evidence>